<reference evidence="1 2" key="2">
    <citation type="submission" date="2020-04" db="EMBL/GenBank/DDBJ databases">
        <authorList>
            <person name="Fomenkov A."/>
            <person name="Anton B.P."/>
            <person name="Roberts R.J."/>
        </authorList>
    </citation>
    <scope>NUCLEOTIDE SEQUENCE [LARGE SCALE GENOMIC DNA]</scope>
    <source>
        <strain evidence="1 2">S2</strain>
    </source>
</reference>
<proteinExistence type="predicted"/>
<name>A0A6H1NZX6_PRIMG</name>
<evidence type="ECO:0000313" key="2">
    <source>
        <dbReference type="Proteomes" id="UP000501868"/>
    </source>
</evidence>
<dbReference type="EMBL" id="CP051128">
    <property type="protein sequence ID" value="QIZ06727.1"/>
    <property type="molecule type" value="Genomic_DNA"/>
</dbReference>
<evidence type="ECO:0000313" key="1">
    <source>
        <dbReference type="EMBL" id="QIZ06727.1"/>
    </source>
</evidence>
<organism evidence="1 2">
    <name type="scientific">Priestia megaterium</name>
    <name type="common">Bacillus megaterium</name>
    <dbReference type="NCBI Taxonomy" id="1404"/>
    <lineage>
        <taxon>Bacteria</taxon>
        <taxon>Bacillati</taxon>
        <taxon>Bacillota</taxon>
        <taxon>Bacilli</taxon>
        <taxon>Bacillales</taxon>
        <taxon>Bacillaceae</taxon>
        <taxon>Priestia</taxon>
    </lineage>
</organism>
<dbReference type="Pfam" id="PF13076">
    <property type="entry name" value="Fur_reg_FbpA"/>
    <property type="match status" value="1"/>
</dbReference>
<protein>
    <submittedName>
        <fullName evidence="1">Fur-regulated basic protein FbpA</fullName>
    </submittedName>
</protein>
<gene>
    <name evidence="1" type="primary">fbpA</name>
    <name evidence="1" type="ORF">HFZ78_08390</name>
</gene>
<reference evidence="1 2" key="1">
    <citation type="submission" date="2020-04" db="EMBL/GenBank/DDBJ databases">
        <title>Genome-Wide Identification of 5-Methylcytosine Sites in Bacterial Genomes By High-Throughput Sequencing of MspJI Restriction Fragments.</title>
        <authorList>
            <person name="Wu V."/>
        </authorList>
    </citation>
    <scope>NUCLEOTIDE SEQUENCE [LARGE SCALE GENOMIC DNA]</scope>
    <source>
        <strain evidence="1 2">S2</strain>
    </source>
</reference>
<dbReference type="InterPro" id="IPR025072">
    <property type="entry name" value="Fur_reg_FbpA"/>
</dbReference>
<dbReference type="Proteomes" id="UP000501868">
    <property type="component" value="Chromosome"/>
</dbReference>
<accession>A0A6H1NZX6</accession>
<sequence length="54" mass="6402">MATHLRKGLERLRQFYIKKLLDSGMSYSSDHELYSLTFNELESLYKKIFSPTKS</sequence>
<dbReference type="AlphaFoldDB" id="A0A6H1NZX6"/>